<dbReference type="InterPro" id="IPR029058">
    <property type="entry name" value="AB_hydrolase_fold"/>
</dbReference>
<keyword evidence="4" id="KW-1185">Reference proteome</keyword>
<reference evidence="3 4" key="1">
    <citation type="submission" date="2024-02" db="EMBL/GenBank/DDBJ databases">
        <authorList>
            <person name="Chen Y."/>
            <person name="Shah S."/>
            <person name="Dougan E. K."/>
            <person name="Thang M."/>
            <person name="Chan C."/>
        </authorList>
    </citation>
    <scope>NUCLEOTIDE SEQUENCE [LARGE SCALE GENOMIC DNA]</scope>
</reference>
<dbReference type="SUPFAM" id="SSF53474">
    <property type="entry name" value="alpha/beta-Hydrolases"/>
    <property type="match status" value="1"/>
</dbReference>
<organism evidence="3 4">
    <name type="scientific">Durusdinium trenchii</name>
    <dbReference type="NCBI Taxonomy" id="1381693"/>
    <lineage>
        <taxon>Eukaryota</taxon>
        <taxon>Sar</taxon>
        <taxon>Alveolata</taxon>
        <taxon>Dinophyceae</taxon>
        <taxon>Suessiales</taxon>
        <taxon>Symbiodiniaceae</taxon>
        <taxon>Durusdinium</taxon>
    </lineage>
</organism>
<feature type="domain" description="Fungal lipase-type" evidence="2">
    <location>
        <begin position="235"/>
        <end position="314"/>
    </location>
</feature>
<dbReference type="Gene3D" id="3.40.50.1820">
    <property type="entry name" value="alpha/beta hydrolase"/>
    <property type="match status" value="1"/>
</dbReference>
<evidence type="ECO:0000259" key="2">
    <source>
        <dbReference type="Pfam" id="PF01764"/>
    </source>
</evidence>
<evidence type="ECO:0000313" key="3">
    <source>
        <dbReference type="EMBL" id="CAK9005860.1"/>
    </source>
</evidence>
<accession>A0ABP0IUU0</accession>
<dbReference type="Pfam" id="PF01764">
    <property type="entry name" value="Lipase_3"/>
    <property type="match status" value="1"/>
</dbReference>
<dbReference type="Proteomes" id="UP001642464">
    <property type="component" value="Unassembled WGS sequence"/>
</dbReference>
<evidence type="ECO:0000256" key="1">
    <source>
        <dbReference type="SAM" id="SignalP"/>
    </source>
</evidence>
<proteinExistence type="predicted"/>
<dbReference type="EMBL" id="CAXAMM010005058">
    <property type="protein sequence ID" value="CAK9005860.1"/>
    <property type="molecule type" value="Genomic_DNA"/>
</dbReference>
<name>A0ABP0IUU0_9DINO</name>
<gene>
    <name evidence="3" type="ORF">SCF082_LOCUS8774</name>
</gene>
<dbReference type="InterPro" id="IPR002921">
    <property type="entry name" value="Fungal_lipase-type"/>
</dbReference>
<keyword evidence="1" id="KW-0732">Signal</keyword>
<sequence length="352" mass="39217">MVLAWFWLAYLGLIAGDDCEPALEMLQLRARKTETEAEVTNASAPATVYMIFTFGAVATSTSPLKDFSQPSQTFRGLRCYTENLLPMGMRQVDAGANLNQLYHSQVPTVVLRSHGDSDFFDGTGRPDLPAHGTGVRLPDVGLHDMQNYFQRLLSLHLRGRDAHVEKPFASAHAFAYLAWGAYERQQDRGGFVTMESLIKAHLPNWRLVAQEQLDTIEAVDNLWIVQNQNSQDCLLTFEGTHTFTQFFRNLKTTDQVIEYCGFPGVHSGYAEKLRWLMKGVMSKLRPKLSKCYRVGCTGHSLGGALCEIFAACVNSGRVGHPDFEAATWSAGEKELMPQIAQKPLSRDNLGAH</sequence>
<feature type="signal peptide" evidence="1">
    <location>
        <begin position="1"/>
        <end position="16"/>
    </location>
</feature>
<protein>
    <submittedName>
        <fullName evidence="3">Lipase_3 domain-containing protein</fullName>
    </submittedName>
</protein>
<feature type="chain" id="PRO_5046653955" evidence="1">
    <location>
        <begin position="17"/>
        <end position="352"/>
    </location>
</feature>
<comment type="caution">
    <text evidence="3">The sequence shown here is derived from an EMBL/GenBank/DDBJ whole genome shotgun (WGS) entry which is preliminary data.</text>
</comment>
<evidence type="ECO:0000313" key="4">
    <source>
        <dbReference type="Proteomes" id="UP001642464"/>
    </source>
</evidence>